<accession>A0A4R8DSW6</accession>
<dbReference type="PANTHER" id="PTHR43708">
    <property type="entry name" value="CONSERVED EXPRESSED OXIDOREDUCTASE (EUROFUNG)"/>
    <property type="match status" value="1"/>
</dbReference>
<dbReference type="OrthoDB" id="6183734at2"/>
<dbReference type="PANTHER" id="PTHR43708:SF5">
    <property type="entry name" value="CONSERVED EXPRESSED OXIDOREDUCTASE (EUROFUNG)-RELATED"/>
    <property type="match status" value="1"/>
</dbReference>
<name>A0A4R8DSW6_9BACT</name>
<dbReference type="GO" id="GO:0016491">
    <property type="term" value="F:oxidoreductase activity"/>
    <property type="evidence" value="ECO:0007669"/>
    <property type="project" value="UniProtKB-KW"/>
</dbReference>
<dbReference type="SUPFAM" id="SSF55347">
    <property type="entry name" value="Glyceraldehyde-3-phosphate dehydrogenase-like, C-terminal domain"/>
    <property type="match status" value="1"/>
</dbReference>
<evidence type="ECO:0000259" key="3">
    <source>
        <dbReference type="Pfam" id="PF01408"/>
    </source>
</evidence>
<gene>
    <name evidence="5" type="ORF">EDB95_2406</name>
</gene>
<dbReference type="Pfam" id="PF01408">
    <property type="entry name" value="GFO_IDH_MocA"/>
    <property type="match status" value="1"/>
</dbReference>
<evidence type="ECO:0000256" key="2">
    <source>
        <dbReference type="ARBA" id="ARBA00023002"/>
    </source>
</evidence>
<evidence type="ECO:0000313" key="5">
    <source>
        <dbReference type="EMBL" id="TDX01372.1"/>
    </source>
</evidence>
<proteinExistence type="inferred from homology"/>
<feature type="domain" description="Gfo/Idh/MocA-like oxidoreductase N-terminal" evidence="3">
    <location>
        <begin position="11"/>
        <end position="127"/>
    </location>
</feature>
<evidence type="ECO:0000256" key="1">
    <source>
        <dbReference type="ARBA" id="ARBA00010928"/>
    </source>
</evidence>
<dbReference type="GO" id="GO:0000166">
    <property type="term" value="F:nucleotide binding"/>
    <property type="evidence" value="ECO:0007669"/>
    <property type="project" value="InterPro"/>
</dbReference>
<feature type="domain" description="GFO/IDH/MocA-like oxidoreductase" evidence="4">
    <location>
        <begin position="137"/>
        <end position="258"/>
    </location>
</feature>
<dbReference type="Gene3D" id="3.40.50.720">
    <property type="entry name" value="NAD(P)-binding Rossmann-like Domain"/>
    <property type="match status" value="1"/>
</dbReference>
<dbReference type="RefSeq" id="WP_133993850.1">
    <property type="nucleotide sequence ID" value="NZ_SODV01000001.1"/>
</dbReference>
<comment type="similarity">
    <text evidence="1">Belongs to the Gfo/Idh/MocA family.</text>
</comment>
<sequence>MNEHIQNPRPVFVIGAGGIVQDAHLPAYRLADFPVLGIYDAIREKAAAVAEVFGIPQVFGSLREMVVSAPERAVFDIALPADAILPTLEQLPEGSAVLIQKPLGRDMAEAKAIARLVKERSFVAGVNVQLRYAPFIAEARRILAEGRIGPLCDIDIHVHVYTPWHLWTFLQTSPRIEILYHSIHYIDLVRNLAGDPKSVYAKTVRHPSTPDLAPVRTHLIMDYGDFLRVGISTHHAHDFHTRHQQAYIQLEGTQGAIRIGLGLLLDYPKGQEDTFEYIVRGDAAWQSLPLSGSWFPHAFIGSMAQVMAAADGLIPRPDNSVDDVLHTMACVEAAYRSSEEGGVRPELFL</sequence>
<dbReference type="Pfam" id="PF22725">
    <property type="entry name" value="GFO_IDH_MocA_C3"/>
    <property type="match status" value="1"/>
</dbReference>
<evidence type="ECO:0000259" key="4">
    <source>
        <dbReference type="Pfam" id="PF22725"/>
    </source>
</evidence>
<dbReference type="InterPro" id="IPR055170">
    <property type="entry name" value="GFO_IDH_MocA-like_dom"/>
</dbReference>
<organism evidence="5 6">
    <name type="scientific">Dinghuibacter silviterrae</name>
    <dbReference type="NCBI Taxonomy" id="1539049"/>
    <lineage>
        <taxon>Bacteria</taxon>
        <taxon>Pseudomonadati</taxon>
        <taxon>Bacteroidota</taxon>
        <taxon>Chitinophagia</taxon>
        <taxon>Chitinophagales</taxon>
        <taxon>Chitinophagaceae</taxon>
        <taxon>Dinghuibacter</taxon>
    </lineage>
</organism>
<dbReference type="InterPro" id="IPR051317">
    <property type="entry name" value="Gfo/Idh/MocA_oxidoreduct"/>
</dbReference>
<dbReference type="InterPro" id="IPR036291">
    <property type="entry name" value="NAD(P)-bd_dom_sf"/>
</dbReference>
<dbReference type="AlphaFoldDB" id="A0A4R8DSW6"/>
<evidence type="ECO:0000313" key="6">
    <source>
        <dbReference type="Proteomes" id="UP000294498"/>
    </source>
</evidence>
<dbReference type="Proteomes" id="UP000294498">
    <property type="component" value="Unassembled WGS sequence"/>
</dbReference>
<dbReference type="SUPFAM" id="SSF51735">
    <property type="entry name" value="NAD(P)-binding Rossmann-fold domains"/>
    <property type="match status" value="1"/>
</dbReference>
<dbReference type="Gene3D" id="3.30.360.10">
    <property type="entry name" value="Dihydrodipicolinate Reductase, domain 2"/>
    <property type="match status" value="1"/>
</dbReference>
<protein>
    <submittedName>
        <fullName evidence="5">Putative dehydrogenase</fullName>
    </submittedName>
</protein>
<dbReference type="InterPro" id="IPR000683">
    <property type="entry name" value="Gfo/Idh/MocA-like_OxRdtase_N"/>
</dbReference>
<keyword evidence="6" id="KW-1185">Reference proteome</keyword>
<keyword evidence="2" id="KW-0560">Oxidoreductase</keyword>
<dbReference type="EMBL" id="SODV01000001">
    <property type="protein sequence ID" value="TDX01372.1"/>
    <property type="molecule type" value="Genomic_DNA"/>
</dbReference>
<reference evidence="5 6" key="1">
    <citation type="submission" date="2019-03" db="EMBL/GenBank/DDBJ databases">
        <title>Genomic Encyclopedia of Type Strains, Phase IV (KMG-IV): sequencing the most valuable type-strain genomes for metagenomic binning, comparative biology and taxonomic classification.</title>
        <authorList>
            <person name="Goeker M."/>
        </authorList>
    </citation>
    <scope>NUCLEOTIDE SEQUENCE [LARGE SCALE GENOMIC DNA]</scope>
    <source>
        <strain evidence="5 6">DSM 100059</strain>
    </source>
</reference>
<comment type="caution">
    <text evidence="5">The sequence shown here is derived from an EMBL/GenBank/DDBJ whole genome shotgun (WGS) entry which is preliminary data.</text>
</comment>